<dbReference type="AlphaFoldDB" id="A0ABD3F0X5"/>
<accession>A0ABD3F0X5</accession>
<feature type="compositionally biased region" description="Basic and acidic residues" evidence="2">
    <location>
        <begin position="788"/>
        <end position="797"/>
    </location>
</feature>
<dbReference type="Proteomes" id="UP001632037">
    <property type="component" value="Unassembled WGS sequence"/>
</dbReference>
<evidence type="ECO:0000313" key="4">
    <source>
        <dbReference type="EMBL" id="KAL3660450.1"/>
    </source>
</evidence>
<gene>
    <name evidence="4" type="ORF">V7S43_019087</name>
</gene>
<feature type="domain" description="SWIM-type" evidence="3">
    <location>
        <begin position="569"/>
        <end position="602"/>
    </location>
</feature>
<keyword evidence="1" id="KW-0862">Zinc</keyword>
<sequence length="881" mass="98461">MAAPQWLAPPMQRVDFASWNDFFAYMEEYQQRTHQTFSRRSATSVKTRNQVLASIASSGRNLPSPLLPESFLDYTRMLQCSHKRQGEPRTQARWNGEEPSECQARINATVQLGDDGNYRIHVTKVSLLHNHPLGGDAAAPSSSAGQSGLVVPDPLIKRRRVGRPRKVYEFEATTQGNAEAPHVPTMADVRGFLERVKRVRSNQPDVLQSVEERLASYVNEFAALEGNAAKIFVDEEKVLSCITLQTKHMRKAFEAFPEVLRVDAMSPSNDMSTESSYRVFSLIAHDTLGNWQYVQHAIVESDRSETLRTALDQFKAHNPRHPRVRALIVPNGDSPELEELRANFPSARVLYSQFHVVRALHKAIVEHGKDLTSWHRDRLTGIAQLLVYASTSLTYAANIAMMADVLGSKQHSFFRYFLEKWDSCRDRWTTFAREGVTTFSTSENDGVFAPTWREIFAAANDDMALDETVAAIRYYQTVVERSFIRDLDTELNRSSSTAARSGSGGEEYDAEMRLLAATVSPAASSLVFPQYRYAISRGAYQFFEPTRGSFFVSAVAANEIFCDEPSKEFCVEADRGWQCSCAFMVNHHLPCRHVFYVRRIVRCSTIIPMEDIEPRWVLAKAKQFFDSGSSTDVVSGVGIDTGPAYYCNVVPPPGAWQKFITAQEVGKRISQRMMEMTPEEFDRALQFYKRVESALNARPFNLNAAAAAARLHRDAGTYVLRKPNWVEPDPTRTLAPRGSLPAGAGAMHLPPGNPATAARRMQPPQTTSRPMPRNDVIDLQDESEEEEKNASGRKSEGLDTSAAENAVDIQASDNAVESADNEAEPEEDEDNQVSADELPELQAPDSSRSPGQPHREPWEGIDGPDAEQKQPPSTPQSPVFN</sequence>
<evidence type="ECO:0000259" key="3">
    <source>
        <dbReference type="PROSITE" id="PS50966"/>
    </source>
</evidence>
<feature type="compositionally biased region" description="Acidic residues" evidence="2">
    <location>
        <begin position="778"/>
        <end position="787"/>
    </location>
</feature>
<dbReference type="PANTHER" id="PTHR31569:SF4">
    <property type="entry name" value="SWIM-TYPE DOMAIN-CONTAINING PROTEIN"/>
    <property type="match status" value="1"/>
</dbReference>
<feature type="compositionally biased region" description="Acidic residues" evidence="2">
    <location>
        <begin position="819"/>
        <end position="831"/>
    </location>
</feature>
<evidence type="ECO:0000256" key="1">
    <source>
        <dbReference type="PROSITE-ProRule" id="PRU00325"/>
    </source>
</evidence>
<dbReference type="InterPro" id="IPR048324">
    <property type="entry name" value="ZSWIM1-3_RNaseH-like"/>
</dbReference>
<keyword evidence="1" id="KW-0863">Zinc-finger</keyword>
<dbReference type="PANTHER" id="PTHR31569">
    <property type="entry name" value="SWIM-TYPE DOMAIN-CONTAINING PROTEIN"/>
    <property type="match status" value="1"/>
</dbReference>
<dbReference type="InterPro" id="IPR007527">
    <property type="entry name" value="Znf_SWIM"/>
</dbReference>
<dbReference type="GO" id="GO:0008270">
    <property type="term" value="F:zinc ion binding"/>
    <property type="evidence" value="ECO:0007669"/>
    <property type="project" value="UniProtKB-KW"/>
</dbReference>
<comment type="caution">
    <text evidence="4">The sequence shown here is derived from an EMBL/GenBank/DDBJ whole genome shotgun (WGS) entry which is preliminary data.</text>
</comment>
<reference evidence="4 5" key="1">
    <citation type="submission" date="2024-09" db="EMBL/GenBank/DDBJ databases">
        <title>Genome sequencing and assembly of Phytophthora oleae, isolate VK10A, causative agent of rot of olive drupes.</title>
        <authorList>
            <person name="Conti Taguali S."/>
            <person name="Riolo M."/>
            <person name="La Spada F."/>
            <person name="Cacciola S.O."/>
            <person name="Dionisio G."/>
        </authorList>
    </citation>
    <scope>NUCLEOTIDE SEQUENCE [LARGE SCALE GENOMIC DNA]</scope>
    <source>
        <strain evidence="4 5">VK10A</strain>
    </source>
</reference>
<dbReference type="PROSITE" id="PS50966">
    <property type="entry name" value="ZF_SWIM"/>
    <property type="match status" value="1"/>
</dbReference>
<name>A0ABD3F0X5_9STRA</name>
<feature type="region of interest" description="Disordered" evidence="2">
    <location>
        <begin position="723"/>
        <end position="881"/>
    </location>
</feature>
<keyword evidence="1" id="KW-0479">Metal-binding</keyword>
<protein>
    <recommendedName>
        <fullName evidence="3">SWIM-type domain-containing protein</fullName>
    </recommendedName>
</protein>
<dbReference type="Pfam" id="PF21056">
    <property type="entry name" value="ZSWIM1-3_RNaseH-like"/>
    <property type="match status" value="1"/>
</dbReference>
<dbReference type="InterPro" id="IPR052579">
    <property type="entry name" value="Zinc_finger_SWIM"/>
</dbReference>
<keyword evidence="5" id="KW-1185">Reference proteome</keyword>
<dbReference type="EMBL" id="JBIMZQ010000041">
    <property type="protein sequence ID" value="KAL3660450.1"/>
    <property type="molecule type" value="Genomic_DNA"/>
</dbReference>
<evidence type="ECO:0000256" key="2">
    <source>
        <dbReference type="SAM" id="MobiDB-lite"/>
    </source>
</evidence>
<evidence type="ECO:0000313" key="5">
    <source>
        <dbReference type="Proteomes" id="UP001632037"/>
    </source>
</evidence>
<proteinExistence type="predicted"/>
<organism evidence="4 5">
    <name type="scientific">Phytophthora oleae</name>
    <dbReference type="NCBI Taxonomy" id="2107226"/>
    <lineage>
        <taxon>Eukaryota</taxon>
        <taxon>Sar</taxon>
        <taxon>Stramenopiles</taxon>
        <taxon>Oomycota</taxon>
        <taxon>Peronosporomycetes</taxon>
        <taxon>Peronosporales</taxon>
        <taxon>Peronosporaceae</taxon>
        <taxon>Phytophthora</taxon>
    </lineage>
</organism>